<evidence type="ECO:0000313" key="6">
    <source>
        <dbReference type="Proteomes" id="UP000037288"/>
    </source>
</evidence>
<proteinExistence type="predicted"/>
<comment type="caution">
    <text evidence="5">The sequence shown here is derived from an EMBL/GenBank/DDBJ whole genome shotgun (WGS) entry which is preliminary data.</text>
</comment>
<keyword evidence="1" id="KW-0235">DNA replication</keyword>
<keyword evidence="5" id="KW-0378">Hydrolase</keyword>
<gene>
    <name evidence="5" type="ORF">AC230_01905</name>
</gene>
<protein>
    <submittedName>
        <fullName evidence="5">Replicative DNA helicase</fullName>
    </submittedName>
</protein>
<reference evidence="6" key="1">
    <citation type="submission" date="2015-07" db="EMBL/GenBank/DDBJ databases">
        <title>Draft genome sequence of Streptomyces sp. CMAA 1322, a bacterium isolated from Caatinga biome, from dry forest semiarid of Brazil.</title>
        <authorList>
            <person name="Santos S.N."/>
            <person name="Gacesa R."/>
            <person name="Taketani R.G."/>
            <person name="Long P.F."/>
            <person name="Melo I.S."/>
        </authorList>
    </citation>
    <scope>NUCLEOTIDE SEQUENCE [LARGE SCALE GENOMIC DNA]</scope>
    <source>
        <strain evidence="6">CMAA 1322</strain>
    </source>
</reference>
<feature type="domain" description="DNA helicase DnaB-like N-terminal" evidence="4">
    <location>
        <begin position="195"/>
        <end position="274"/>
    </location>
</feature>
<dbReference type="Gene3D" id="1.10.860.10">
    <property type="entry name" value="DNAb Helicase, Chain A"/>
    <property type="match status" value="2"/>
</dbReference>
<dbReference type="GO" id="GO:0005829">
    <property type="term" value="C:cytosol"/>
    <property type="evidence" value="ECO:0007669"/>
    <property type="project" value="TreeGrafter"/>
</dbReference>
<sequence>MPDSALPQQDCGLDEPVPPQPVYYAEQALLGALLLDPQQLKTVGALEPSHFGNHSHAVLFAAMRTIPPPAAEAHAREPVWLNAVLHAARPEAPGLTAAYLHSLVHACPWAGHAAAYARIVRADHARRSLHIHAQRLAQSATDTTGPDPAAAVLDQADALARFLDELAGQFAPHPGSLPRTPTPTTRPCHAGEDAVEEERLLLASATAHPSGLKTIRWLQPDDFVLPLHGALFQCLTALARRDDPVDAVTVLWEAQHRGLLTTDITPADLIALLSTPVGSPEHWGERVLQRSLLARAHTIALRIQAFTDDPANTPHQLVTGSRRALADLTTIRARWQRTTPPHHSPAPRHAPRPPAAARAGPPASVSVYRSPRSATTSRPLPPLTANAQPTRRR</sequence>
<evidence type="ECO:0000313" key="5">
    <source>
        <dbReference type="EMBL" id="KNB53451.1"/>
    </source>
</evidence>
<dbReference type="STRING" id="1678637.AC230_01905"/>
<dbReference type="PANTHER" id="PTHR30153">
    <property type="entry name" value="REPLICATIVE DNA HELICASE DNAB"/>
    <property type="match status" value="1"/>
</dbReference>
<dbReference type="InterPro" id="IPR007693">
    <property type="entry name" value="DNA_helicase_DnaB-like_N"/>
</dbReference>
<evidence type="ECO:0000259" key="4">
    <source>
        <dbReference type="Pfam" id="PF00772"/>
    </source>
</evidence>
<dbReference type="Pfam" id="PF00772">
    <property type="entry name" value="DnaB"/>
    <property type="match status" value="2"/>
</dbReference>
<accession>A0A0K9XK30</accession>
<dbReference type="PATRIC" id="fig|1678637.3.peg.407"/>
<feature type="region of interest" description="Disordered" evidence="3">
    <location>
        <begin position="337"/>
        <end position="393"/>
    </location>
</feature>
<dbReference type="InterPro" id="IPR016136">
    <property type="entry name" value="DNA_helicase_N/primase_C"/>
</dbReference>
<dbReference type="PANTHER" id="PTHR30153:SF2">
    <property type="entry name" value="REPLICATIVE DNA HELICASE"/>
    <property type="match status" value="1"/>
</dbReference>
<dbReference type="Proteomes" id="UP000037288">
    <property type="component" value="Unassembled WGS sequence"/>
</dbReference>
<keyword evidence="5" id="KW-0347">Helicase</keyword>
<keyword evidence="6" id="KW-1185">Reference proteome</keyword>
<dbReference type="InterPro" id="IPR036185">
    <property type="entry name" value="DNA_heli_DnaB-like_N_sf"/>
</dbReference>
<evidence type="ECO:0000256" key="2">
    <source>
        <dbReference type="ARBA" id="ARBA00023125"/>
    </source>
</evidence>
<keyword evidence="5" id="KW-0067">ATP-binding</keyword>
<dbReference type="GO" id="GO:0003678">
    <property type="term" value="F:DNA helicase activity"/>
    <property type="evidence" value="ECO:0007669"/>
    <property type="project" value="InterPro"/>
</dbReference>
<keyword evidence="2" id="KW-0238">DNA-binding</keyword>
<dbReference type="RefSeq" id="WP_049714156.1">
    <property type="nucleotide sequence ID" value="NZ_LFXA01000002.1"/>
</dbReference>
<dbReference type="GO" id="GO:0005524">
    <property type="term" value="F:ATP binding"/>
    <property type="evidence" value="ECO:0007669"/>
    <property type="project" value="InterPro"/>
</dbReference>
<dbReference type="SUPFAM" id="SSF48024">
    <property type="entry name" value="N-terminal domain of DnaB helicase"/>
    <property type="match status" value="2"/>
</dbReference>
<dbReference type="AlphaFoldDB" id="A0A0K9XK30"/>
<keyword evidence="5" id="KW-0547">Nucleotide-binding</keyword>
<organism evidence="5 6">
    <name type="scientific">Streptomyces caatingaensis</name>
    <dbReference type="NCBI Taxonomy" id="1678637"/>
    <lineage>
        <taxon>Bacteria</taxon>
        <taxon>Bacillati</taxon>
        <taxon>Actinomycetota</taxon>
        <taxon>Actinomycetes</taxon>
        <taxon>Kitasatosporales</taxon>
        <taxon>Streptomycetaceae</taxon>
        <taxon>Streptomyces</taxon>
    </lineage>
</organism>
<dbReference type="GO" id="GO:0003677">
    <property type="term" value="F:DNA binding"/>
    <property type="evidence" value="ECO:0007669"/>
    <property type="project" value="UniProtKB-KW"/>
</dbReference>
<evidence type="ECO:0000256" key="1">
    <source>
        <dbReference type="ARBA" id="ARBA00022705"/>
    </source>
</evidence>
<evidence type="ECO:0000256" key="3">
    <source>
        <dbReference type="SAM" id="MobiDB-lite"/>
    </source>
</evidence>
<feature type="domain" description="DNA helicase DnaB-like N-terminal" evidence="4">
    <location>
        <begin position="23"/>
        <end position="121"/>
    </location>
</feature>
<name>A0A0K9XK30_9ACTN</name>
<dbReference type="GO" id="GO:0006260">
    <property type="term" value="P:DNA replication"/>
    <property type="evidence" value="ECO:0007669"/>
    <property type="project" value="UniProtKB-KW"/>
</dbReference>
<dbReference type="OrthoDB" id="2970604at2"/>
<dbReference type="EMBL" id="LFXA01000002">
    <property type="protein sequence ID" value="KNB53451.1"/>
    <property type="molecule type" value="Genomic_DNA"/>
</dbReference>